<gene>
    <name evidence="1" type="ORF">ALTATR162_LOCUS9467</name>
</gene>
<dbReference type="OrthoDB" id="5304315at2759"/>
<name>A0A8J2N5F9_9PLEO</name>
<dbReference type="AlphaFoldDB" id="A0A8J2N5F9"/>
<keyword evidence="2" id="KW-1185">Reference proteome</keyword>
<reference evidence="1" key="1">
    <citation type="submission" date="2021-05" db="EMBL/GenBank/DDBJ databases">
        <authorList>
            <person name="Stam R."/>
        </authorList>
    </citation>
    <scope>NUCLEOTIDE SEQUENCE</scope>
    <source>
        <strain evidence="1">CS162</strain>
    </source>
</reference>
<dbReference type="RefSeq" id="XP_043173036.1">
    <property type="nucleotide sequence ID" value="XM_043317101.1"/>
</dbReference>
<dbReference type="GeneID" id="67021691"/>
<comment type="caution">
    <text evidence="1">The sequence shown here is derived from an EMBL/GenBank/DDBJ whole genome shotgun (WGS) entry which is preliminary data.</text>
</comment>
<organism evidence="1 2">
    <name type="scientific">Alternaria atra</name>
    <dbReference type="NCBI Taxonomy" id="119953"/>
    <lineage>
        <taxon>Eukaryota</taxon>
        <taxon>Fungi</taxon>
        <taxon>Dikarya</taxon>
        <taxon>Ascomycota</taxon>
        <taxon>Pezizomycotina</taxon>
        <taxon>Dothideomycetes</taxon>
        <taxon>Pleosporomycetidae</taxon>
        <taxon>Pleosporales</taxon>
        <taxon>Pleosporineae</taxon>
        <taxon>Pleosporaceae</taxon>
        <taxon>Alternaria</taxon>
        <taxon>Alternaria sect. Ulocladioides</taxon>
    </lineage>
</organism>
<evidence type="ECO:0000313" key="1">
    <source>
        <dbReference type="EMBL" id="CAG5180848.1"/>
    </source>
</evidence>
<dbReference type="EMBL" id="CAJRGZ010000025">
    <property type="protein sequence ID" value="CAG5180848.1"/>
    <property type="molecule type" value="Genomic_DNA"/>
</dbReference>
<proteinExistence type="predicted"/>
<accession>A0A8J2N5F9</accession>
<dbReference type="Proteomes" id="UP000676310">
    <property type="component" value="Unassembled WGS sequence"/>
</dbReference>
<evidence type="ECO:0000313" key="2">
    <source>
        <dbReference type="Proteomes" id="UP000676310"/>
    </source>
</evidence>
<protein>
    <submittedName>
        <fullName evidence="1">Uncharacterized protein</fullName>
    </submittedName>
</protein>
<sequence length="150" mass="16483">MSEKQRVLGELDALQSSIIPVNFLGSVIELVQQESGDYTAVQIDQGHGLPPVDKSYSSRKGVDWSFGPLKFAGYLDTDTFELAVAPSVLAISLGNIYGSLKDGVSVKVNLHQAKGSLKWYLKNGNELWVHLEIKITFDGSFEGDYKILSF</sequence>